<proteinExistence type="predicted"/>
<dbReference type="Proteomes" id="UP000018538">
    <property type="component" value="Unassembled WGS sequence"/>
</dbReference>
<dbReference type="EMBL" id="KI635738">
    <property type="protein sequence ID" value="ETB61170.1"/>
    <property type="molecule type" value="Genomic_DNA"/>
</dbReference>
<keyword evidence="1" id="KW-1133">Transmembrane helix</keyword>
<feature type="transmembrane region" description="Helical" evidence="1">
    <location>
        <begin position="266"/>
        <end position="284"/>
    </location>
</feature>
<gene>
    <name evidence="2" type="ORF">YYC_02096</name>
</gene>
<dbReference type="Pfam" id="PF06022">
    <property type="entry name" value="Cir_Bir_Yir"/>
    <property type="match status" value="1"/>
</dbReference>
<accession>V7PQD0</accession>
<keyword evidence="1" id="KW-0812">Transmembrane</keyword>
<dbReference type="InterPro" id="IPR006477">
    <property type="entry name" value="Yir_bir_cir"/>
</dbReference>
<name>V7PQD0_PLAYE</name>
<evidence type="ECO:0000256" key="1">
    <source>
        <dbReference type="SAM" id="Phobius"/>
    </source>
</evidence>
<organism evidence="2 3">
    <name type="scientific">Plasmodium yoelii 17X</name>
    <dbReference type="NCBI Taxonomy" id="1323249"/>
    <lineage>
        <taxon>Eukaryota</taxon>
        <taxon>Sar</taxon>
        <taxon>Alveolata</taxon>
        <taxon>Apicomplexa</taxon>
        <taxon>Aconoidasida</taxon>
        <taxon>Haemosporida</taxon>
        <taxon>Plasmodiidae</taxon>
        <taxon>Plasmodium</taxon>
        <taxon>Plasmodium (Vinckeia)</taxon>
    </lineage>
</organism>
<sequence>MDHHRCTRFGNLRVFYPDELNTSSEREFHGNGNIRDYCPNGASGNKECSTDLDKIKAGFLLLFNQIIIKKIKSLNKEQIEMFTIHIMIWLSYMLNIKNVNEFKNINDFYDKYINNDDEYKKFITSVENDYSSFKDFINKKKELLNINFEYMSKFYDAFKLLCSMHTGFGGKTTDCTSYLEKANQFVEKYTNLNENSNNTDGSSYRQVLCTLSNDYDNFKKKYNDVNCMGIPSLPPIKTVQPHVQRSDDNYEQNSDVTSSSPILNKLIPILSILVAISILGGISYKVNNKDFQNYFHYIYANINKKIIRFLIFYISIRYLDFGKEFKNNT</sequence>
<dbReference type="NCBIfam" id="TIGR01590">
    <property type="entry name" value="yir-bir-cir_Pla"/>
    <property type="match status" value="1"/>
</dbReference>
<evidence type="ECO:0000313" key="2">
    <source>
        <dbReference type="EMBL" id="ETB61170.1"/>
    </source>
</evidence>
<dbReference type="OrthoDB" id="373270at2759"/>
<keyword evidence="3" id="KW-1185">Reference proteome</keyword>
<reference evidence="2 3" key="1">
    <citation type="submission" date="2013-11" db="EMBL/GenBank/DDBJ databases">
        <title>The Genome Sequence of Plasmodium yoelii 17X.</title>
        <authorList>
            <consortium name="The Broad Institute Genomics Platform"/>
            <consortium name="The Broad Institute Genome Sequencing Center for Infectious Disease"/>
            <person name="Neafsey D."/>
            <person name="Adams J."/>
            <person name="Walker B."/>
            <person name="Young S.K."/>
            <person name="Zeng Q."/>
            <person name="Gargeya S."/>
            <person name="Fitzgerald M."/>
            <person name="Haas B."/>
            <person name="Abouelleil A."/>
            <person name="Alvarado L."/>
            <person name="Chapman S.B."/>
            <person name="Gainer-Dewar J."/>
            <person name="Goldberg J."/>
            <person name="Griggs A."/>
            <person name="Gujja S."/>
            <person name="Hansen M."/>
            <person name="Howarth C."/>
            <person name="Imamovic A."/>
            <person name="Ireland A."/>
            <person name="Larimer J."/>
            <person name="McCowan C."/>
            <person name="Murphy C."/>
            <person name="Pearson M."/>
            <person name="Poon T.W."/>
            <person name="Priest M."/>
            <person name="Roberts A."/>
            <person name="Saif S."/>
            <person name="Shea T."/>
            <person name="Sykes S."/>
            <person name="Wortman J."/>
            <person name="Nusbaum C."/>
            <person name="Birren B."/>
        </authorList>
    </citation>
    <scope>NUCLEOTIDE SEQUENCE [LARGE SCALE GENOMIC DNA]</scope>
    <source>
        <strain evidence="2 3">17X</strain>
    </source>
</reference>
<keyword evidence="1" id="KW-0472">Membrane</keyword>
<protein>
    <submittedName>
        <fullName evidence="2">Uncharacterized protein</fullName>
    </submittedName>
</protein>
<dbReference type="AlphaFoldDB" id="V7PQD0"/>
<evidence type="ECO:0000313" key="3">
    <source>
        <dbReference type="Proteomes" id="UP000018538"/>
    </source>
</evidence>